<dbReference type="FunFam" id="3.90.110.10:FF:000002">
    <property type="entry name" value="Malate dehydrogenase"/>
    <property type="match status" value="1"/>
</dbReference>
<dbReference type="InterPro" id="IPR022383">
    <property type="entry name" value="Lactate/malate_DH_C"/>
</dbReference>
<feature type="binding site" evidence="6">
    <location>
        <position position="101"/>
    </location>
    <ligand>
        <name>substrate</name>
    </ligand>
</feature>
<dbReference type="GO" id="GO:0030060">
    <property type="term" value="F:L-malate dehydrogenase (NAD+) activity"/>
    <property type="evidence" value="ECO:0007669"/>
    <property type="project" value="UniProtKB-EC"/>
</dbReference>
<dbReference type="Proteomes" id="UP000054350">
    <property type="component" value="Unassembled WGS sequence"/>
</dbReference>
<feature type="active site" description="Proton acceptor" evidence="5">
    <location>
        <position position="126"/>
    </location>
</feature>
<dbReference type="EC" id="1.1.1.37" evidence="2 9"/>
<dbReference type="PIRSF" id="PIRSF000102">
    <property type="entry name" value="Lac_mal_DH"/>
    <property type="match status" value="1"/>
</dbReference>
<dbReference type="SUPFAM" id="SSF51735">
    <property type="entry name" value="NAD(P)-binding Rossmann-fold domains"/>
    <property type="match status" value="1"/>
</dbReference>
<name>A0A0L0SQL9_ALLM3</name>
<dbReference type="PANTHER" id="PTHR23382">
    <property type="entry name" value="MALATE DEHYDROGENASE"/>
    <property type="match status" value="1"/>
</dbReference>
<proteinExistence type="inferred from homology"/>
<comment type="similarity">
    <text evidence="1">Belongs to the LDH/MDH superfamily. MDH type 2 family.</text>
</comment>
<dbReference type="FunFam" id="3.40.50.720:FF:000010">
    <property type="entry name" value="Malate dehydrogenase"/>
    <property type="match status" value="1"/>
</dbReference>
<evidence type="ECO:0000313" key="13">
    <source>
        <dbReference type="Proteomes" id="UP000054350"/>
    </source>
</evidence>
<reference evidence="13" key="2">
    <citation type="submission" date="2009-11" db="EMBL/GenBank/DDBJ databases">
        <title>The Genome Sequence of Allomyces macrogynus strain ATCC 38327.</title>
        <authorList>
            <consortium name="The Broad Institute Genome Sequencing Platform"/>
            <person name="Russ C."/>
            <person name="Cuomo C."/>
            <person name="Shea T."/>
            <person name="Young S.K."/>
            <person name="Zeng Q."/>
            <person name="Koehrsen M."/>
            <person name="Haas B."/>
            <person name="Borodovsky M."/>
            <person name="Guigo R."/>
            <person name="Alvarado L."/>
            <person name="Berlin A."/>
            <person name="Borenstein D."/>
            <person name="Chen Z."/>
            <person name="Engels R."/>
            <person name="Freedman E."/>
            <person name="Gellesch M."/>
            <person name="Goldberg J."/>
            <person name="Griggs A."/>
            <person name="Gujja S."/>
            <person name="Heiman D."/>
            <person name="Hepburn T."/>
            <person name="Howarth C."/>
            <person name="Jen D."/>
            <person name="Larson L."/>
            <person name="Lewis B."/>
            <person name="Mehta T."/>
            <person name="Park D."/>
            <person name="Pearson M."/>
            <person name="Roberts A."/>
            <person name="Saif S."/>
            <person name="Shenoy N."/>
            <person name="Sisk P."/>
            <person name="Stolte C."/>
            <person name="Sykes S."/>
            <person name="Walk T."/>
            <person name="White J."/>
            <person name="Yandava C."/>
            <person name="Burger G."/>
            <person name="Gray M.W."/>
            <person name="Holland P.W.H."/>
            <person name="King N."/>
            <person name="Lang F.B.F."/>
            <person name="Roger A.J."/>
            <person name="Ruiz-Trillo I."/>
            <person name="Lander E."/>
            <person name="Nusbaum C."/>
        </authorList>
    </citation>
    <scope>NUCLEOTIDE SEQUENCE [LARGE SCALE GENOMIC DNA]</scope>
    <source>
        <strain evidence="13">ATCC 38327</strain>
    </source>
</reference>
<dbReference type="VEuPathDB" id="FungiDB:AMAG_10138"/>
<keyword evidence="9" id="KW-0816">Tricarboxylic acid cycle</keyword>
<dbReference type="NCBIfam" id="NF003916">
    <property type="entry name" value="PRK05442.1"/>
    <property type="match status" value="1"/>
</dbReference>
<dbReference type="GO" id="GO:0006108">
    <property type="term" value="P:malate metabolic process"/>
    <property type="evidence" value="ECO:0007669"/>
    <property type="project" value="InterPro"/>
</dbReference>
<comment type="catalytic activity">
    <reaction evidence="9">
        <text>(S)-malate + NAD(+) = oxaloacetate + NADH + H(+)</text>
        <dbReference type="Rhea" id="RHEA:21432"/>
        <dbReference type="ChEBI" id="CHEBI:15378"/>
        <dbReference type="ChEBI" id="CHEBI:15589"/>
        <dbReference type="ChEBI" id="CHEBI:16452"/>
        <dbReference type="ChEBI" id="CHEBI:57540"/>
        <dbReference type="ChEBI" id="CHEBI:57945"/>
        <dbReference type="EC" id="1.1.1.37"/>
    </reaction>
</comment>
<accession>A0A0L0SQL9</accession>
<feature type="domain" description="Lactate/malate dehydrogenase N-terminal" evidence="10">
    <location>
        <begin position="3"/>
        <end position="91"/>
    </location>
</feature>
<keyword evidence="3 8" id="KW-0560">Oxidoreductase</keyword>
<feature type="binding site" evidence="7">
    <location>
        <begin position="68"/>
        <end position="70"/>
    </location>
    <ligand>
        <name>NAD(+)</name>
        <dbReference type="ChEBI" id="CHEBI:57540"/>
    </ligand>
</feature>
<feature type="binding site" evidence="7">
    <location>
        <position position="44"/>
    </location>
    <ligand>
        <name>NAD(+)</name>
        <dbReference type="ChEBI" id="CHEBI:57540"/>
    </ligand>
</feature>
<gene>
    <name evidence="12" type="ORF">AMAG_10138</name>
</gene>
<evidence type="ECO:0000256" key="8">
    <source>
        <dbReference type="RuleBase" id="RU003369"/>
    </source>
</evidence>
<dbReference type="EMBL" id="GG745345">
    <property type="protein sequence ID" value="KNE64797.1"/>
    <property type="molecule type" value="Genomic_DNA"/>
</dbReference>
<dbReference type="GO" id="GO:0006099">
    <property type="term" value="P:tricarboxylic acid cycle"/>
    <property type="evidence" value="ECO:0007669"/>
    <property type="project" value="UniProtKB-KW"/>
</dbReference>
<dbReference type="InterPro" id="IPR036291">
    <property type="entry name" value="NAD(P)-bd_dom_sf"/>
</dbReference>
<dbReference type="SUPFAM" id="SSF56327">
    <property type="entry name" value="LDH C-terminal domain-like"/>
    <property type="match status" value="1"/>
</dbReference>
<evidence type="ECO:0000256" key="1">
    <source>
        <dbReference type="ARBA" id="ARBA00009613"/>
    </source>
</evidence>
<evidence type="ECO:0000259" key="11">
    <source>
        <dbReference type="Pfam" id="PF02866"/>
    </source>
</evidence>
<organism evidence="12 13">
    <name type="scientific">Allomyces macrogynus (strain ATCC 38327)</name>
    <name type="common">Allomyces javanicus var. macrogynus</name>
    <dbReference type="NCBI Taxonomy" id="578462"/>
    <lineage>
        <taxon>Eukaryota</taxon>
        <taxon>Fungi</taxon>
        <taxon>Fungi incertae sedis</taxon>
        <taxon>Blastocladiomycota</taxon>
        <taxon>Blastocladiomycetes</taxon>
        <taxon>Blastocladiales</taxon>
        <taxon>Blastocladiaceae</taxon>
        <taxon>Allomyces</taxon>
    </lineage>
</organism>
<dbReference type="Pfam" id="PF00056">
    <property type="entry name" value="Ldh_1_N"/>
    <property type="match status" value="1"/>
</dbReference>
<dbReference type="OrthoDB" id="4069699at2759"/>
<dbReference type="eggNOG" id="KOG1496">
    <property type="taxonomic scope" value="Eukaryota"/>
</dbReference>
<dbReference type="InterPro" id="IPR001557">
    <property type="entry name" value="L-lactate/malate_DH"/>
</dbReference>
<dbReference type="AlphaFoldDB" id="A0A0L0SQL9"/>
<evidence type="ECO:0000256" key="7">
    <source>
        <dbReference type="PIRSR" id="PIRSR000102-3"/>
    </source>
</evidence>
<evidence type="ECO:0000256" key="2">
    <source>
        <dbReference type="ARBA" id="ARBA00012995"/>
    </source>
</evidence>
<dbReference type="Gene3D" id="3.90.110.10">
    <property type="entry name" value="Lactate dehydrogenase/glycoside hydrolase, family 4, C-terminal"/>
    <property type="match status" value="1"/>
</dbReference>
<keyword evidence="4 7" id="KW-0520">NAD</keyword>
<feature type="binding site" evidence="6">
    <location>
        <position position="37"/>
    </location>
    <ligand>
        <name>substrate</name>
    </ligand>
</feature>
<dbReference type="Pfam" id="PF02866">
    <property type="entry name" value="Ldh_1_C"/>
    <property type="match status" value="1"/>
</dbReference>
<protein>
    <recommendedName>
        <fullName evidence="2 9">Malate dehydrogenase</fullName>
        <ecNumber evidence="2 9">1.1.1.37</ecNumber>
    </recommendedName>
</protein>
<dbReference type="InterPro" id="IPR001252">
    <property type="entry name" value="Malate_DH_AS"/>
</dbReference>
<evidence type="ECO:0000256" key="9">
    <source>
        <dbReference type="RuleBase" id="RU003405"/>
    </source>
</evidence>
<reference evidence="12 13" key="1">
    <citation type="submission" date="2009-11" db="EMBL/GenBank/DDBJ databases">
        <title>Annotation of Allomyces macrogynus ATCC 38327.</title>
        <authorList>
            <consortium name="The Broad Institute Genome Sequencing Platform"/>
            <person name="Russ C."/>
            <person name="Cuomo C."/>
            <person name="Burger G."/>
            <person name="Gray M.W."/>
            <person name="Holland P.W.H."/>
            <person name="King N."/>
            <person name="Lang F.B.F."/>
            <person name="Roger A.J."/>
            <person name="Ruiz-Trillo I."/>
            <person name="Young S.K."/>
            <person name="Zeng Q."/>
            <person name="Gargeya S."/>
            <person name="Fitzgerald M."/>
            <person name="Haas B."/>
            <person name="Abouelleil A."/>
            <person name="Alvarado L."/>
            <person name="Arachchi H.M."/>
            <person name="Berlin A."/>
            <person name="Chapman S.B."/>
            <person name="Gearin G."/>
            <person name="Goldberg J."/>
            <person name="Griggs A."/>
            <person name="Gujja S."/>
            <person name="Hansen M."/>
            <person name="Heiman D."/>
            <person name="Howarth C."/>
            <person name="Larimer J."/>
            <person name="Lui A."/>
            <person name="MacDonald P.J.P."/>
            <person name="McCowen C."/>
            <person name="Montmayeur A."/>
            <person name="Murphy C."/>
            <person name="Neiman D."/>
            <person name="Pearson M."/>
            <person name="Priest M."/>
            <person name="Roberts A."/>
            <person name="Saif S."/>
            <person name="Shea T."/>
            <person name="Sisk P."/>
            <person name="Stolte C."/>
            <person name="Sykes S."/>
            <person name="Wortman J."/>
            <person name="Nusbaum C."/>
            <person name="Birren B."/>
        </authorList>
    </citation>
    <scope>NUCLEOTIDE SEQUENCE [LARGE SCALE GENOMIC DNA]</scope>
    <source>
        <strain evidence="12 13">ATCC 38327</strain>
    </source>
</reference>
<evidence type="ECO:0000256" key="3">
    <source>
        <dbReference type="ARBA" id="ARBA00023002"/>
    </source>
</evidence>
<evidence type="ECO:0000256" key="5">
    <source>
        <dbReference type="PIRSR" id="PIRSR000102-1"/>
    </source>
</evidence>
<feature type="binding site" evidence="6">
    <location>
        <position position="31"/>
    </location>
    <ligand>
        <name>substrate</name>
    </ligand>
</feature>
<dbReference type="InterPro" id="IPR001236">
    <property type="entry name" value="Lactate/malate_DH_N"/>
</dbReference>
<dbReference type="InterPro" id="IPR010945">
    <property type="entry name" value="Malate_DH_type2"/>
</dbReference>
<evidence type="ECO:0000259" key="10">
    <source>
        <dbReference type="Pfam" id="PF00056"/>
    </source>
</evidence>
<dbReference type="Gene3D" id="3.40.50.720">
    <property type="entry name" value="NAD(P)-binding Rossmann-like Domain"/>
    <property type="match status" value="1"/>
</dbReference>
<sequence length="304" mass="32482">MPFAPTEVTMTTNPLVTFKDVDYAILLGMPRREGMQRKDLLRANVGIFKEQGDALDRVAKKSVKVVVVGNPANTNALICAHYAPSIPSRQFTALTRLDENRAKAQLASCTGVAVENVKNVCIWGNHSNTQLPDVAHGYLVAGDREVPVADYVADKSYLQGEFIKTVAMRGAAIIAARKLSSAMSAAKAVADHVRDWHLGTPNGEFVSMAVISDGNMYGVPPGLVYSFPVAIDKKGGHRIVSGLDVSPFARAKLDATTAELQEEKREAFDHIVHQVAAVPAVTAKPVMHGAQPATPAQGSSVSTN</sequence>
<dbReference type="PROSITE" id="PS00068">
    <property type="entry name" value="MDH"/>
    <property type="match status" value="1"/>
</dbReference>
<dbReference type="STRING" id="578462.A0A0L0SQL9"/>
<evidence type="ECO:0000313" key="12">
    <source>
        <dbReference type="EMBL" id="KNE64797.1"/>
    </source>
</evidence>
<feature type="domain" description="Lactate/malate dehydrogenase C-terminal" evidence="11">
    <location>
        <begin position="95"/>
        <end position="269"/>
    </location>
</feature>
<evidence type="ECO:0000256" key="6">
    <source>
        <dbReference type="PIRSR" id="PIRSR000102-2"/>
    </source>
</evidence>
<keyword evidence="13" id="KW-1185">Reference proteome</keyword>
<dbReference type="NCBIfam" id="TIGR01759">
    <property type="entry name" value="MalateDH-SF1"/>
    <property type="match status" value="1"/>
</dbReference>
<feature type="binding site" evidence="6">
    <location>
        <position position="70"/>
    </location>
    <ligand>
        <name>substrate</name>
    </ligand>
</feature>
<dbReference type="InterPro" id="IPR015955">
    <property type="entry name" value="Lactate_DH/Glyco_Ohase_4_C"/>
</dbReference>
<evidence type="ECO:0000256" key="4">
    <source>
        <dbReference type="ARBA" id="ARBA00023027"/>
    </source>
</evidence>